<dbReference type="InterPro" id="IPR011010">
    <property type="entry name" value="DNA_brk_join_enz"/>
</dbReference>
<proteinExistence type="predicted"/>
<dbReference type="EMBL" id="CAFAAI010000006">
    <property type="protein sequence ID" value="CAB4786556.1"/>
    <property type="molecule type" value="Genomic_DNA"/>
</dbReference>
<organism evidence="2">
    <name type="scientific">freshwater metagenome</name>
    <dbReference type="NCBI Taxonomy" id="449393"/>
    <lineage>
        <taxon>unclassified sequences</taxon>
        <taxon>metagenomes</taxon>
        <taxon>ecological metagenomes</taxon>
    </lineage>
</organism>
<keyword evidence="1" id="KW-0233">DNA recombination</keyword>
<accession>A0A6J6WTA7</accession>
<sequence length="654" mass="72910">MSKWHNEGKPVDRGPWAGCLRVRWRPSREASSFMGYLPGDQPRLKDAYDDYERRCWVKHEVPNAPEVHFAEQMKRFLDARNGRAEVVREEVEKNALAKMTLRKWVGTEKERGPFWECTPRAKGAMQEAKYFGMAAWLGDLADKPMSELKSEQIIAVFYKHMACTECVVRATAAGKVGGVDVAWSTLVPFDGVDTFDGAACEAHHAAWTRSTYEGRRQIVRALWHAALTDTFVEKYGRHALASYNPAPKPNQLRMDDIAFQSSEGEELRCGLSEVQIQLITDASPARYRAIPFAAAFTLNRGGQELTGMRIRDFSWVLTEDGRKVGCIELRNFHRLLRNGRRVMSKKGKTPKAARTVFIPAFVGRLIEEYIEEFRSTPSVACKACVDGERHWGGPMRDDPDRNPHKGCDFAADAPLWVRENGKCLDPAWHVKNVWHPACEQAGLTEENLGWKPQVKHSRSTGTTLHLLYGTDRAEVVRLGGWTSTQMIDEHYEKLRKSTRAQYATRFDSVVEGDGLEFQNRRLQMEVERLRALCVAAGFDPDARVTPIDEPGGRLSAAPRVTKARPSKFADAGQVVKAVIEAAAAGQAPSAVIVAMGAAPAKKNYQRLAKVCAEAGIPALSTGKYLPNGTRPVEVNEWAEKVTTWAASRATAATA</sequence>
<evidence type="ECO:0000313" key="2">
    <source>
        <dbReference type="EMBL" id="CAB4786556.1"/>
    </source>
</evidence>
<reference evidence="2" key="1">
    <citation type="submission" date="2020-05" db="EMBL/GenBank/DDBJ databases">
        <authorList>
            <person name="Chiriac C."/>
            <person name="Salcher M."/>
            <person name="Ghai R."/>
            <person name="Kavagutti S V."/>
        </authorList>
    </citation>
    <scope>NUCLEOTIDE SEQUENCE</scope>
</reference>
<protein>
    <submittedName>
        <fullName evidence="2">Unannotated protein</fullName>
    </submittedName>
</protein>
<dbReference type="SUPFAM" id="SSF56349">
    <property type="entry name" value="DNA breaking-rejoining enzymes"/>
    <property type="match status" value="1"/>
</dbReference>
<name>A0A6J6WTA7_9ZZZZ</name>
<dbReference type="InterPro" id="IPR013762">
    <property type="entry name" value="Integrase-like_cat_sf"/>
</dbReference>
<evidence type="ECO:0000256" key="1">
    <source>
        <dbReference type="ARBA" id="ARBA00023172"/>
    </source>
</evidence>
<dbReference type="GO" id="GO:0015074">
    <property type="term" value="P:DNA integration"/>
    <property type="evidence" value="ECO:0007669"/>
    <property type="project" value="InterPro"/>
</dbReference>
<gene>
    <name evidence="2" type="ORF">UFOPK2992_00102</name>
</gene>
<dbReference type="AlphaFoldDB" id="A0A6J6WTA7"/>
<dbReference type="Gene3D" id="1.10.443.10">
    <property type="entry name" value="Intergrase catalytic core"/>
    <property type="match status" value="1"/>
</dbReference>
<dbReference type="GO" id="GO:0006310">
    <property type="term" value="P:DNA recombination"/>
    <property type="evidence" value="ECO:0007669"/>
    <property type="project" value="UniProtKB-KW"/>
</dbReference>
<dbReference type="GO" id="GO:0003677">
    <property type="term" value="F:DNA binding"/>
    <property type="evidence" value="ECO:0007669"/>
    <property type="project" value="InterPro"/>
</dbReference>